<keyword evidence="1" id="KW-0812">Transmembrane</keyword>
<dbReference type="RefSeq" id="WP_099726069.1">
    <property type="nucleotide sequence ID" value="NZ_PEKP01000003.1"/>
</dbReference>
<evidence type="ECO:0000313" key="2">
    <source>
        <dbReference type="EMBL" id="PIK28490.1"/>
    </source>
</evidence>
<accession>A0A2G8IYB4</accession>
<protein>
    <submittedName>
        <fullName evidence="2">Uncharacterized protein</fullName>
    </submittedName>
</protein>
<sequence length="82" mass="9420">MFVISKIENKLMSGLYKVGSYLNEKHKDVIENKWIVWVIILIALLSGIAYAFYCTSKGYSFSGKVKWNWPKVWDIGIGCKAK</sequence>
<organism evidence="2 3">
    <name type="scientific">Bacillus pumilus</name>
    <name type="common">Bacillus mesentericus</name>
    <dbReference type="NCBI Taxonomy" id="1408"/>
    <lineage>
        <taxon>Bacteria</taxon>
        <taxon>Bacillati</taxon>
        <taxon>Bacillota</taxon>
        <taxon>Bacilli</taxon>
        <taxon>Bacillales</taxon>
        <taxon>Bacillaceae</taxon>
        <taxon>Bacillus</taxon>
    </lineage>
</organism>
<reference evidence="2 3" key="1">
    <citation type="submission" date="2017-11" db="EMBL/GenBank/DDBJ databases">
        <title>Draft genome sequence of Bacillus pumilus 51_5il from lake Gorkoye (Russia: Novosibirsk region).</title>
        <authorList>
            <person name="Shipova A.A."/>
            <person name="Rozanov A.S."/>
            <person name="Bryanskaya A.V."/>
            <person name="Peltek S.E."/>
        </authorList>
    </citation>
    <scope>NUCLEOTIDE SEQUENCE [LARGE SCALE GENOMIC DNA]</scope>
    <source>
        <strain evidence="2 3">51_5il</strain>
    </source>
</reference>
<name>A0A2G8IYB4_BACPU</name>
<evidence type="ECO:0000256" key="1">
    <source>
        <dbReference type="SAM" id="Phobius"/>
    </source>
</evidence>
<proteinExistence type="predicted"/>
<dbReference type="AlphaFoldDB" id="A0A2G8IYB4"/>
<dbReference type="EMBL" id="PEKP01000003">
    <property type="protein sequence ID" value="PIK28490.1"/>
    <property type="molecule type" value="Genomic_DNA"/>
</dbReference>
<feature type="transmembrane region" description="Helical" evidence="1">
    <location>
        <begin position="34"/>
        <end position="54"/>
    </location>
</feature>
<keyword evidence="1" id="KW-0472">Membrane</keyword>
<comment type="caution">
    <text evidence="2">The sequence shown here is derived from an EMBL/GenBank/DDBJ whole genome shotgun (WGS) entry which is preliminary data.</text>
</comment>
<gene>
    <name evidence="2" type="ORF">CTV99_02150</name>
</gene>
<dbReference type="Proteomes" id="UP000230768">
    <property type="component" value="Unassembled WGS sequence"/>
</dbReference>
<evidence type="ECO:0000313" key="3">
    <source>
        <dbReference type="Proteomes" id="UP000230768"/>
    </source>
</evidence>
<keyword evidence="1" id="KW-1133">Transmembrane helix</keyword>